<comment type="cofactor">
    <cofactor evidence="1">
        <name>Zn(2+)</name>
        <dbReference type="ChEBI" id="CHEBI:29105"/>
    </cofactor>
</comment>
<evidence type="ECO:0000256" key="8">
    <source>
        <dbReference type="ARBA" id="ARBA00022989"/>
    </source>
</evidence>
<keyword evidence="3 13" id="KW-0645">Protease</keyword>
<evidence type="ECO:0000256" key="4">
    <source>
        <dbReference type="ARBA" id="ARBA00022692"/>
    </source>
</evidence>
<reference evidence="14" key="1">
    <citation type="submission" date="2016-12" db="EMBL/GenBank/DDBJ databases">
        <title>Comparative genomics of four Isosphaeraceae planctomycetes: a common pool of plasmids and glycoside hydrolase genes.</title>
        <authorList>
            <person name="Ivanova A."/>
        </authorList>
    </citation>
    <scope>NUCLEOTIDE SEQUENCE [LARGE SCALE GENOMIC DNA]</scope>
    <source>
        <strain evidence="14">PX4</strain>
    </source>
</reference>
<feature type="transmembrane region" description="Helical" evidence="11">
    <location>
        <begin position="196"/>
        <end position="217"/>
    </location>
</feature>
<feature type="transmembrane region" description="Helical" evidence="11">
    <location>
        <begin position="30"/>
        <end position="52"/>
    </location>
</feature>
<feature type="transmembrane region" description="Helical" evidence="11">
    <location>
        <begin position="104"/>
        <end position="130"/>
    </location>
</feature>
<keyword evidence="5" id="KW-0479">Metal-binding</keyword>
<feature type="transmembrane region" description="Helical" evidence="11">
    <location>
        <begin position="163"/>
        <end position="184"/>
    </location>
</feature>
<dbReference type="PANTHER" id="PTHR43221">
    <property type="entry name" value="PROTEASE HTPX"/>
    <property type="match status" value="1"/>
</dbReference>
<keyword evidence="2" id="KW-1003">Cell membrane</keyword>
<protein>
    <submittedName>
        <fullName evidence="13">Protease HtpX</fullName>
        <ecNumber evidence="13">3.4.24.-</ecNumber>
    </submittedName>
</protein>
<evidence type="ECO:0000256" key="9">
    <source>
        <dbReference type="ARBA" id="ARBA00023049"/>
    </source>
</evidence>
<evidence type="ECO:0000256" key="1">
    <source>
        <dbReference type="ARBA" id="ARBA00001947"/>
    </source>
</evidence>
<feature type="transmembrane region" description="Helical" evidence="11">
    <location>
        <begin position="302"/>
        <end position="321"/>
    </location>
</feature>
<dbReference type="KEGG" id="pbor:BSF38_04122"/>
<proteinExistence type="predicted"/>
<dbReference type="GO" id="GO:0004222">
    <property type="term" value="F:metalloendopeptidase activity"/>
    <property type="evidence" value="ECO:0007669"/>
    <property type="project" value="InterPro"/>
</dbReference>
<keyword evidence="8 11" id="KW-1133">Transmembrane helix</keyword>
<gene>
    <name evidence="13" type="primary">htpX_3</name>
    <name evidence="13" type="ORF">BSF38_04122</name>
</gene>
<evidence type="ECO:0000256" key="2">
    <source>
        <dbReference type="ARBA" id="ARBA00022475"/>
    </source>
</evidence>
<keyword evidence="4 11" id="KW-0812">Transmembrane</keyword>
<keyword evidence="6 13" id="KW-0378">Hydrolase</keyword>
<dbReference type="PANTHER" id="PTHR43221:SF2">
    <property type="entry name" value="PROTEASE HTPX HOMOLOG"/>
    <property type="match status" value="1"/>
</dbReference>
<evidence type="ECO:0000256" key="10">
    <source>
        <dbReference type="ARBA" id="ARBA00023136"/>
    </source>
</evidence>
<feature type="transmembrane region" description="Helical" evidence="11">
    <location>
        <begin position="72"/>
        <end position="92"/>
    </location>
</feature>
<feature type="transmembrane region" description="Helical" evidence="11">
    <location>
        <begin position="341"/>
        <end position="363"/>
    </location>
</feature>
<keyword evidence="14" id="KW-1185">Reference proteome</keyword>
<keyword evidence="9" id="KW-0482">Metalloprotease</keyword>
<organism evidence="13 14">
    <name type="scientific">Paludisphaera borealis</name>
    <dbReference type="NCBI Taxonomy" id="1387353"/>
    <lineage>
        <taxon>Bacteria</taxon>
        <taxon>Pseudomonadati</taxon>
        <taxon>Planctomycetota</taxon>
        <taxon>Planctomycetia</taxon>
        <taxon>Isosphaerales</taxon>
        <taxon>Isosphaeraceae</taxon>
        <taxon>Paludisphaera</taxon>
    </lineage>
</organism>
<dbReference type="EC" id="3.4.24.-" evidence="13"/>
<evidence type="ECO:0000256" key="5">
    <source>
        <dbReference type="ARBA" id="ARBA00022723"/>
    </source>
</evidence>
<evidence type="ECO:0000259" key="12">
    <source>
        <dbReference type="Pfam" id="PF01435"/>
    </source>
</evidence>
<dbReference type="GO" id="GO:0006508">
    <property type="term" value="P:proteolysis"/>
    <property type="evidence" value="ECO:0007669"/>
    <property type="project" value="UniProtKB-KW"/>
</dbReference>
<feature type="domain" description="Peptidase M48" evidence="12">
    <location>
        <begin position="224"/>
        <end position="382"/>
    </location>
</feature>
<feature type="transmembrane region" description="Helical" evidence="11">
    <location>
        <begin position="472"/>
        <end position="492"/>
    </location>
</feature>
<dbReference type="Pfam" id="PF01435">
    <property type="entry name" value="Peptidase_M48"/>
    <property type="match status" value="1"/>
</dbReference>
<evidence type="ECO:0000256" key="11">
    <source>
        <dbReference type="SAM" id="Phobius"/>
    </source>
</evidence>
<evidence type="ECO:0000256" key="3">
    <source>
        <dbReference type="ARBA" id="ARBA00022670"/>
    </source>
</evidence>
<sequence>MIPIPLLVALFLAFAVDGPSAPPPEGADLIEAVLWVVAGGLLISGLSFAVGLGTAWRVRRRGYATSRMRRDLVIGSRLLNVGTMAVYGWMIFDRGWPGVVLDAWGWRGSILVDDLLIVAPFLLMQLCYWWGTYYGERAIQGLSIARSGRATARHLYLKERQSLALILPIVSLFVIRNDVIGRLWPRWETNSWSEPVDLAVLGVGILLISPLFVRLAWPTRSLPDGPLRRRLETIARRSGFRFTDILVWDTDHLMVNACVTGVLPQFRYVLLSDALIDALSPLEIAAVFGHEAGHVAHRHLPFFLFFFVGCLTFLTLTSPVLNGLESWIATVPGLDLASLPTLRGVVEGVLALACVGVVFWLVFGEISRRFERQADVFGCKAVSCGLTDCPPHFDFEDDEPEAPGPPIQALCPAGIQIFSEALASVAHQNGIDATARSWRHGSIASRIAFLQKLIDAPEREVLFQNRIRRFRFGLSALLVASLAAAGAAHWLGLLG</sequence>
<dbReference type="AlphaFoldDB" id="A0A1U7CUF4"/>
<evidence type="ECO:0000313" key="13">
    <source>
        <dbReference type="EMBL" id="APW62574.1"/>
    </source>
</evidence>
<dbReference type="GO" id="GO:0046872">
    <property type="term" value="F:metal ion binding"/>
    <property type="evidence" value="ECO:0007669"/>
    <property type="project" value="UniProtKB-KW"/>
</dbReference>
<keyword evidence="10 11" id="KW-0472">Membrane</keyword>
<keyword evidence="7" id="KW-0862">Zinc</keyword>
<evidence type="ECO:0000256" key="7">
    <source>
        <dbReference type="ARBA" id="ARBA00022833"/>
    </source>
</evidence>
<name>A0A1U7CUF4_9BACT</name>
<dbReference type="CDD" id="cd07345">
    <property type="entry name" value="M48A_Ste24p-like"/>
    <property type="match status" value="1"/>
</dbReference>
<dbReference type="EMBL" id="CP019082">
    <property type="protein sequence ID" value="APW62574.1"/>
    <property type="molecule type" value="Genomic_DNA"/>
</dbReference>
<dbReference type="InterPro" id="IPR001915">
    <property type="entry name" value="Peptidase_M48"/>
</dbReference>
<dbReference type="STRING" id="1387353.BSF38_04122"/>
<dbReference type="RefSeq" id="WP_168189422.1">
    <property type="nucleotide sequence ID" value="NZ_CP019082.1"/>
</dbReference>
<dbReference type="Gene3D" id="3.30.2010.10">
    <property type="entry name" value="Metalloproteases ('zincins'), catalytic domain"/>
    <property type="match status" value="1"/>
</dbReference>
<accession>A0A1U7CUF4</accession>
<evidence type="ECO:0000313" key="14">
    <source>
        <dbReference type="Proteomes" id="UP000186309"/>
    </source>
</evidence>
<dbReference type="Proteomes" id="UP000186309">
    <property type="component" value="Chromosome"/>
</dbReference>
<evidence type="ECO:0000256" key="6">
    <source>
        <dbReference type="ARBA" id="ARBA00022801"/>
    </source>
</evidence>
<dbReference type="InterPro" id="IPR050083">
    <property type="entry name" value="HtpX_protease"/>
</dbReference>